<dbReference type="EMBL" id="LGFG01000113">
    <property type="protein sequence ID" value="KUK22667.1"/>
    <property type="molecule type" value="Genomic_DNA"/>
</dbReference>
<comment type="caution">
    <text evidence="3">The sequence shown here is derived from an EMBL/GenBank/DDBJ whole genome shotgun (WGS) entry which is preliminary data.</text>
</comment>
<evidence type="ECO:0000313" key="3">
    <source>
        <dbReference type="EMBL" id="KUK22667.1"/>
    </source>
</evidence>
<evidence type="ECO:0000259" key="2">
    <source>
        <dbReference type="Pfam" id="PF00478"/>
    </source>
</evidence>
<dbReference type="InterPro" id="IPR005990">
    <property type="entry name" value="IMP_DH"/>
</dbReference>
<dbReference type="AlphaFoldDB" id="A0A101EQ46"/>
<accession>A0A101EQ46</accession>
<evidence type="ECO:0000256" key="1">
    <source>
        <dbReference type="ARBA" id="ARBA00005502"/>
    </source>
</evidence>
<dbReference type="InterPro" id="IPR001093">
    <property type="entry name" value="IMP_DH_GMPRt"/>
</dbReference>
<dbReference type="PANTHER" id="PTHR11911">
    <property type="entry name" value="INOSINE-5-MONOPHOSPHATE DEHYDROGENASE RELATED"/>
    <property type="match status" value="1"/>
</dbReference>
<protein>
    <submittedName>
        <fullName evidence="3">Inosine-5'-monophosphate dehydrogenase</fullName>
    </submittedName>
</protein>
<dbReference type="GO" id="GO:0006183">
    <property type="term" value="P:GTP biosynthetic process"/>
    <property type="evidence" value="ECO:0007669"/>
    <property type="project" value="TreeGrafter"/>
</dbReference>
<dbReference type="SMART" id="SM01240">
    <property type="entry name" value="IMPDH"/>
    <property type="match status" value="1"/>
</dbReference>
<dbReference type="GO" id="GO:0003938">
    <property type="term" value="F:IMP dehydrogenase activity"/>
    <property type="evidence" value="ECO:0007669"/>
    <property type="project" value="InterPro"/>
</dbReference>
<gene>
    <name evidence="3" type="ORF">XD57_1239</name>
</gene>
<name>A0A101EQ46_9THEM</name>
<evidence type="ECO:0000313" key="4">
    <source>
        <dbReference type="Proteomes" id="UP000058636"/>
    </source>
</evidence>
<dbReference type="Proteomes" id="UP000058636">
    <property type="component" value="Unassembled WGS sequence"/>
</dbReference>
<dbReference type="SUPFAM" id="SSF51412">
    <property type="entry name" value="Inosine monophosphate dehydrogenase (IMPDH)"/>
    <property type="match status" value="1"/>
</dbReference>
<sequence>MIKEYLTFDDVLLLPQYSEVTPLEIDVKTRLSKEITLNIPLVSAAMDTVTEHQLAKALAREGGIGIIHRNMSI</sequence>
<proteinExistence type="inferred from homology"/>
<organism evidence="3 4">
    <name type="scientific">Thermotoga petrophila</name>
    <dbReference type="NCBI Taxonomy" id="93929"/>
    <lineage>
        <taxon>Bacteria</taxon>
        <taxon>Thermotogati</taxon>
        <taxon>Thermotogota</taxon>
        <taxon>Thermotogae</taxon>
        <taxon>Thermotogales</taxon>
        <taxon>Thermotogaceae</taxon>
        <taxon>Thermotoga</taxon>
    </lineage>
</organism>
<dbReference type="PANTHER" id="PTHR11911:SF111">
    <property type="entry name" value="INOSINE-5'-MONOPHOSPHATE DEHYDROGENASE"/>
    <property type="match status" value="1"/>
</dbReference>
<dbReference type="Pfam" id="PF00478">
    <property type="entry name" value="IMPDH"/>
    <property type="match status" value="1"/>
</dbReference>
<feature type="domain" description="IMP dehydrogenase/GMP reductase" evidence="2">
    <location>
        <begin position="6"/>
        <end position="73"/>
    </location>
</feature>
<comment type="similarity">
    <text evidence="1">Belongs to the IMPDH/GMPR family.</text>
</comment>
<reference evidence="3 4" key="1">
    <citation type="journal article" date="2015" name="MBio">
        <title>Genome-Resolved Metagenomic Analysis Reveals Roles for Candidate Phyla and Other Microbial Community Members in Biogeochemical Transformations in Oil Reservoirs.</title>
        <authorList>
            <person name="Hu P."/>
            <person name="Tom L."/>
            <person name="Singh A."/>
            <person name="Thomas B.C."/>
            <person name="Baker B.J."/>
            <person name="Piceno Y.M."/>
            <person name="Andersen G.L."/>
            <person name="Banfield J.F."/>
        </authorList>
    </citation>
    <scope>NUCLEOTIDE SEQUENCE [LARGE SCALE GENOMIC DNA]</scope>
    <source>
        <strain evidence="3">46_26</strain>
    </source>
</reference>
<dbReference type="Gene3D" id="3.20.20.70">
    <property type="entry name" value="Aldolase class I"/>
    <property type="match status" value="1"/>
</dbReference>
<feature type="non-terminal residue" evidence="3">
    <location>
        <position position="73"/>
    </location>
</feature>
<dbReference type="InterPro" id="IPR013785">
    <property type="entry name" value="Aldolase_TIM"/>
</dbReference>